<feature type="compositionally biased region" description="Low complexity" evidence="1">
    <location>
        <begin position="49"/>
        <end position="59"/>
    </location>
</feature>
<comment type="caution">
    <text evidence="2">The sequence shown here is derived from an EMBL/GenBank/DDBJ whole genome shotgun (WGS) entry which is preliminary data.</text>
</comment>
<proteinExistence type="predicted"/>
<feature type="compositionally biased region" description="Acidic residues" evidence="1">
    <location>
        <begin position="30"/>
        <end position="46"/>
    </location>
</feature>
<feature type="compositionally biased region" description="Basic and acidic residues" evidence="1">
    <location>
        <begin position="60"/>
        <end position="71"/>
    </location>
</feature>
<evidence type="ECO:0000256" key="1">
    <source>
        <dbReference type="SAM" id="MobiDB-lite"/>
    </source>
</evidence>
<accession>A0ABQ5GEQ1</accession>
<feature type="non-terminal residue" evidence="2">
    <location>
        <position position="1"/>
    </location>
</feature>
<reference evidence="2" key="2">
    <citation type="submission" date="2022-01" db="EMBL/GenBank/DDBJ databases">
        <authorList>
            <person name="Yamashiro T."/>
            <person name="Shiraishi A."/>
            <person name="Satake H."/>
            <person name="Nakayama K."/>
        </authorList>
    </citation>
    <scope>NUCLEOTIDE SEQUENCE</scope>
</reference>
<name>A0ABQ5GEQ1_9ASTR</name>
<dbReference type="EMBL" id="BQNB010018420">
    <property type="protein sequence ID" value="GJT74192.1"/>
    <property type="molecule type" value="Genomic_DNA"/>
</dbReference>
<organism evidence="2 3">
    <name type="scientific">Tanacetum coccineum</name>
    <dbReference type="NCBI Taxonomy" id="301880"/>
    <lineage>
        <taxon>Eukaryota</taxon>
        <taxon>Viridiplantae</taxon>
        <taxon>Streptophyta</taxon>
        <taxon>Embryophyta</taxon>
        <taxon>Tracheophyta</taxon>
        <taxon>Spermatophyta</taxon>
        <taxon>Magnoliopsida</taxon>
        <taxon>eudicotyledons</taxon>
        <taxon>Gunneridae</taxon>
        <taxon>Pentapetalae</taxon>
        <taxon>asterids</taxon>
        <taxon>campanulids</taxon>
        <taxon>Asterales</taxon>
        <taxon>Asteraceae</taxon>
        <taxon>Asteroideae</taxon>
        <taxon>Anthemideae</taxon>
        <taxon>Anthemidinae</taxon>
        <taxon>Tanacetum</taxon>
    </lineage>
</organism>
<sequence>VEIVVERVSIPKRRRLKTLTEEVGQSKEVVDDEVDSEETKEDDEEPLVGRRPTGVVTGGEARKESDEEGFNHTKKLKGLESLSKAA</sequence>
<keyword evidence="3" id="KW-1185">Reference proteome</keyword>
<dbReference type="Proteomes" id="UP001151760">
    <property type="component" value="Unassembled WGS sequence"/>
</dbReference>
<reference evidence="2" key="1">
    <citation type="journal article" date="2022" name="Int. J. Mol. Sci.">
        <title>Draft Genome of Tanacetum Coccineum: Genomic Comparison of Closely Related Tanacetum-Family Plants.</title>
        <authorList>
            <person name="Yamashiro T."/>
            <person name="Shiraishi A."/>
            <person name="Nakayama K."/>
            <person name="Satake H."/>
        </authorList>
    </citation>
    <scope>NUCLEOTIDE SEQUENCE</scope>
</reference>
<evidence type="ECO:0000313" key="3">
    <source>
        <dbReference type="Proteomes" id="UP001151760"/>
    </source>
</evidence>
<feature type="region of interest" description="Disordered" evidence="1">
    <location>
        <begin position="23"/>
        <end position="86"/>
    </location>
</feature>
<gene>
    <name evidence="2" type="ORF">Tco_1040917</name>
</gene>
<protein>
    <submittedName>
        <fullName evidence="2">Uncharacterized protein</fullName>
    </submittedName>
</protein>
<evidence type="ECO:0000313" key="2">
    <source>
        <dbReference type="EMBL" id="GJT74192.1"/>
    </source>
</evidence>